<dbReference type="PROSITE" id="PS00134">
    <property type="entry name" value="TRYPSIN_HIS"/>
    <property type="match status" value="1"/>
</dbReference>
<dbReference type="InterPro" id="IPR001254">
    <property type="entry name" value="Trypsin_dom"/>
</dbReference>
<dbReference type="AlphaFoldDB" id="A0A8C5FUD6"/>
<keyword evidence="2" id="KW-0472">Membrane</keyword>
<dbReference type="PANTHER" id="PTHR24271">
    <property type="entry name" value="KALLIKREIN-RELATED"/>
    <property type="match status" value="1"/>
</dbReference>
<reference evidence="4" key="1">
    <citation type="submission" date="2025-08" db="UniProtKB">
        <authorList>
            <consortium name="Ensembl"/>
        </authorList>
    </citation>
    <scope>IDENTIFICATION</scope>
</reference>
<evidence type="ECO:0000259" key="3">
    <source>
        <dbReference type="PROSITE" id="PS50240"/>
    </source>
</evidence>
<organism evidence="4 5">
    <name type="scientific">Gadus morhua</name>
    <name type="common">Atlantic cod</name>
    <dbReference type="NCBI Taxonomy" id="8049"/>
    <lineage>
        <taxon>Eukaryota</taxon>
        <taxon>Metazoa</taxon>
        <taxon>Chordata</taxon>
        <taxon>Craniata</taxon>
        <taxon>Vertebrata</taxon>
        <taxon>Euteleostomi</taxon>
        <taxon>Actinopterygii</taxon>
        <taxon>Neopterygii</taxon>
        <taxon>Teleostei</taxon>
        <taxon>Neoteleostei</taxon>
        <taxon>Acanthomorphata</taxon>
        <taxon>Zeiogadaria</taxon>
        <taxon>Gadariae</taxon>
        <taxon>Gadiformes</taxon>
        <taxon>Gadoidei</taxon>
        <taxon>Gadidae</taxon>
        <taxon>Gadus</taxon>
    </lineage>
</organism>
<dbReference type="SMART" id="SM00020">
    <property type="entry name" value="Tryp_SPc"/>
    <property type="match status" value="1"/>
</dbReference>
<keyword evidence="2" id="KW-0812">Transmembrane</keyword>
<dbReference type="Ensembl" id="ENSGMOT00000048324.1">
    <property type="protein sequence ID" value="ENSGMOP00000061916.1"/>
    <property type="gene ID" value="ENSGMOG00000022326.1"/>
</dbReference>
<reference evidence="4" key="2">
    <citation type="submission" date="2025-09" db="UniProtKB">
        <authorList>
            <consortium name="Ensembl"/>
        </authorList>
    </citation>
    <scope>IDENTIFICATION</scope>
</reference>
<keyword evidence="5" id="KW-1185">Reference proteome</keyword>
<dbReference type="GO" id="GO:0004252">
    <property type="term" value="F:serine-type endopeptidase activity"/>
    <property type="evidence" value="ECO:0007669"/>
    <property type="project" value="InterPro"/>
</dbReference>
<dbReference type="InterPro" id="IPR009003">
    <property type="entry name" value="Peptidase_S1_PA"/>
</dbReference>
<dbReference type="Gene3D" id="2.40.10.10">
    <property type="entry name" value="Trypsin-like serine proteases"/>
    <property type="match status" value="2"/>
</dbReference>
<keyword evidence="1" id="KW-1015">Disulfide bond</keyword>
<evidence type="ECO:0000256" key="1">
    <source>
        <dbReference type="ARBA" id="ARBA00023157"/>
    </source>
</evidence>
<dbReference type="PROSITE" id="PS50240">
    <property type="entry name" value="TRYPSIN_DOM"/>
    <property type="match status" value="1"/>
</dbReference>
<dbReference type="Proteomes" id="UP000694546">
    <property type="component" value="Chromosome 12"/>
</dbReference>
<dbReference type="GeneTree" id="ENSGT00910000144271"/>
<dbReference type="Pfam" id="PF00089">
    <property type="entry name" value="Trypsin"/>
    <property type="match status" value="2"/>
</dbReference>
<dbReference type="InterPro" id="IPR043504">
    <property type="entry name" value="Peptidase_S1_PA_chymotrypsin"/>
</dbReference>
<evidence type="ECO:0000256" key="2">
    <source>
        <dbReference type="SAM" id="Phobius"/>
    </source>
</evidence>
<dbReference type="InterPro" id="IPR001314">
    <property type="entry name" value="Peptidase_S1A"/>
</dbReference>
<dbReference type="SUPFAM" id="SSF50494">
    <property type="entry name" value="Trypsin-like serine proteases"/>
    <property type="match status" value="1"/>
</dbReference>
<dbReference type="CDD" id="cd00190">
    <property type="entry name" value="Tryp_SPc"/>
    <property type="match status" value="1"/>
</dbReference>
<dbReference type="OMA" id="NICMVAG"/>
<evidence type="ECO:0000313" key="4">
    <source>
        <dbReference type="Ensembl" id="ENSGMOP00000061916.1"/>
    </source>
</evidence>
<dbReference type="PRINTS" id="PR00722">
    <property type="entry name" value="CHYMOTRYPSIN"/>
</dbReference>
<dbReference type="GO" id="GO:0006508">
    <property type="term" value="P:proteolysis"/>
    <property type="evidence" value="ECO:0007669"/>
    <property type="project" value="InterPro"/>
</dbReference>
<evidence type="ECO:0000313" key="5">
    <source>
        <dbReference type="Proteomes" id="UP000694546"/>
    </source>
</evidence>
<proteinExistence type="predicted"/>
<dbReference type="PANTHER" id="PTHR24271:SF87">
    <property type="entry name" value="ARGININE ESTERASE-LIKE-RELATED"/>
    <property type="match status" value="1"/>
</dbReference>
<feature type="domain" description="Peptidase S1" evidence="3">
    <location>
        <begin position="12"/>
        <end position="202"/>
    </location>
</feature>
<sequence>QEAVHVSLGGKIINGKEVPPKSLLYMVSVQNDGKTFLWRILIRKDIVLTAAHCDIKPNVTVVLGTNDLRERTMRYNVKKCKHADYKDPSNGNDIMMLKNTKIKNNTPCLVAGWGYNETRGSTVDKLREVNLEWARLNKTLSPANIICAGGYTTKKGACRVAGDSGGPLVCKQDGCGIFLLVAYTFFIIVIKRNLVHHFTMVI</sequence>
<keyword evidence="2" id="KW-1133">Transmembrane helix</keyword>
<dbReference type="InterPro" id="IPR018114">
    <property type="entry name" value="TRYPSIN_HIS"/>
</dbReference>
<feature type="transmembrane region" description="Helical" evidence="2">
    <location>
        <begin position="176"/>
        <end position="194"/>
    </location>
</feature>
<protein>
    <recommendedName>
        <fullName evidence="3">Peptidase S1 domain-containing protein</fullName>
    </recommendedName>
</protein>
<accession>A0A8C5FUD6</accession>
<name>A0A8C5FUD6_GADMO</name>